<name>A0A256GKY0_9HYPH</name>
<organism evidence="1 2">
    <name type="scientific">Brucella pseudogrignonensis</name>
    <dbReference type="NCBI Taxonomy" id="419475"/>
    <lineage>
        <taxon>Bacteria</taxon>
        <taxon>Pseudomonadati</taxon>
        <taxon>Pseudomonadota</taxon>
        <taxon>Alphaproteobacteria</taxon>
        <taxon>Hyphomicrobiales</taxon>
        <taxon>Brucellaceae</taxon>
        <taxon>Brucella/Ochrobactrum group</taxon>
        <taxon>Brucella</taxon>
    </lineage>
</organism>
<gene>
    <name evidence="1" type="ORF">CEV34_1458</name>
</gene>
<proteinExistence type="predicted"/>
<evidence type="ECO:0000313" key="2">
    <source>
        <dbReference type="Proteomes" id="UP000216188"/>
    </source>
</evidence>
<dbReference type="Proteomes" id="UP000216188">
    <property type="component" value="Unassembled WGS sequence"/>
</dbReference>
<dbReference type="EMBL" id="NNRM01000017">
    <property type="protein sequence ID" value="OYR27600.1"/>
    <property type="molecule type" value="Genomic_DNA"/>
</dbReference>
<accession>A0A256GKY0</accession>
<evidence type="ECO:0000313" key="1">
    <source>
        <dbReference type="EMBL" id="OYR27600.1"/>
    </source>
</evidence>
<sequence length="37" mass="4113">MFRSPKGCERASAGVLISRSARTAQRNIKKSLCVYIN</sequence>
<keyword evidence="2" id="KW-1185">Reference proteome</keyword>
<dbReference type="AlphaFoldDB" id="A0A256GKY0"/>
<reference evidence="1 2" key="1">
    <citation type="submission" date="2017-07" db="EMBL/GenBank/DDBJ databases">
        <title>Phylogenetic study on the rhizospheric bacterium Ochrobactrum sp. A44.</title>
        <authorList>
            <person name="Krzyzanowska D.M."/>
            <person name="Ossowicki A."/>
            <person name="Rajewska M."/>
            <person name="Maciag T."/>
            <person name="Kaczynski Z."/>
            <person name="Czerwicka M."/>
            <person name="Jafra S."/>
        </authorList>
    </citation>
    <scope>NUCLEOTIDE SEQUENCE [LARGE SCALE GENOMIC DNA]</scope>
    <source>
        <strain evidence="1 2">CCUG 30717</strain>
    </source>
</reference>
<protein>
    <submittedName>
        <fullName evidence="1">Uncharacterized protein</fullName>
    </submittedName>
</protein>
<comment type="caution">
    <text evidence="1">The sequence shown here is derived from an EMBL/GenBank/DDBJ whole genome shotgun (WGS) entry which is preliminary data.</text>
</comment>